<comment type="caution">
    <text evidence="2">The sequence shown here is derived from an EMBL/GenBank/DDBJ whole genome shotgun (WGS) entry which is preliminary data.</text>
</comment>
<dbReference type="SUPFAM" id="SSF53756">
    <property type="entry name" value="UDP-Glycosyltransferase/glycogen phosphorylase"/>
    <property type="match status" value="1"/>
</dbReference>
<gene>
    <name evidence="2" type="ORF">ENI35_06300</name>
</gene>
<name>A0A7C1VV51_DESA2</name>
<organism evidence="2">
    <name type="scientific">Desulfofervidus auxilii</name>
    <dbReference type="NCBI Taxonomy" id="1621989"/>
    <lineage>
        <taxon>Bacteria</taxon>
        <taxon>Pseudomonadati</taxon>
        <taxon>Thermodesulfobacteriota</taxon>
        <taxon>Candidatus Desulfofervidia</taxon>
        <taxon>Candidatus Desulfofervidales</taxon>
        <taxon>Candidatus Desulfofervidaceae</taxon>
        <taxon>Candidatus Desulfofervidus</taxon>
    </lineage>
</organism>
<sequence length="412" mass="48758">MPKIGTNLAEKEIVSQSLKRVLDYKKFSSEKPRILIIDTPYFLVKEVISACHKLNWPIYRLRLSDLEKGSNEFIKRLIWALINFKPDFLLTINHFGFDEEGKLTELLTEFKIPFASWFVDNPFFILRNYQKQISCYLFIFLWDGSYRKILQKNGFENIAILPLATDISRFYPEKSSLNPLASEKCQLSFVGNSMIYGIKKERAFLASEYKAIKQAENLGKKIGIKKAKMGERVSINFKNSFSLNEDQKIHFWALTTWKASQIYRIESLKAISKLRLRVYGDPGWKNFKIFSYYRPLNYYTELPYFFNVSEININITSIQMPEAINQRVFDVSACGSFIITDYQKQLEELFCLKEEIVCFRNKDELFELCKFYLKHPEKRQKKAIKARERVIKEHTYELRLKNMVKEMKRVFG</sequence>
<accession>A0A7C1VV51</accession>
<dbReference type="AlphaFoldDB" id="A0A7C1VV51"/>
<dbReference type="Proteomes" id="UP000885738">
    <property type="component" value="Unassembled WGS sequence"/>
</dbReference>
<dbReference type="EMBL" id="DRIH01000222">
    <property type="protein sequence ID" value="HEC68401.1"/>
    <property type="molecule type" value="Genomic_DNA"/>
</dbReference>
<feature type="domain" description="Spore protein YkvP/CgeB glycosyl transferase-like" evidence="1">
    <location>
        <begin position="266"/>
        <end position="404"/>
    </location>
</feature>
<evidence type="ECO:0000259" key="1">
    <source>
        <dbReference type="Pfam" id="PF13524"/>
    </source>
</evidence>
<evidence type="ECO:0000313" key="2">
    <source>
        <dbReference type="EMBL" id="HEC68401.1"/>
    </source>
</evidence>
<protein>
    <recommendedName>
        <fullName evidence="1">Spore protein YkvP/CgeB glycosyl transferase-like domain-containing protein</fullName>
    </recommendedName>
</protein>
<proteinExistence type="predicted"/>
<dbReference type="Pfam" id="PF13524">
    <property type="entry name" value="Glyco_trans_1_2"/>
    <property type="match status" value="1"/>
</dbReference>
<reference evidence="2" key="1">
    <citation type="journal article" date="2020" name="mSystems">
        <title>Genome- and Community-Level Interaction Insights into Carbon Utilization and Element Cycling Functions of Hydrothermarchaeota in Hydrothermal Sediment.</title>
        <authorList>
            <person name="Zhou Z."/>
            <person name="Liu Y."/>
            <person name="Xu W."/>
            <person name="Pan J."/>
            <person name="Luo Z.H."/>
            <person name="Li M."/>
        </authorList>
    </citation>
    <scope>NUCLEOTIDE SEQUENCE [LARGE SCALE GENOMIC DNA]</scope>
    <source>
        <strain evidence="2">HyVt-389</strain>
    </source>
</reference>
<dbReference type="InterPro" id="IPR055259">
    <property type="entry name" value="YkvP/CgeB_Glyco_trans-like"/>
</dbReference>